<protein>
    <submittedName>
        <fullName evidence="2">Uncharacterized protein</fullName>
    </submittedName>
</protein>
<evidence type="ECO:0000313" key="3">
    <source>
        <dbReference type="Proteomes" id="UP000242381"/>
    </source>
</evidence>
<name>A0A1X0RYT2_RHIZD</name>
<dbReference type="OMA" id="WKKRCRI"/>
<keyword evidence="1" id="KW-0472">Membrane</keyword>
<feature type="transmembrane region" description="Helical" evidence="1">
    <location>
        <begin position="41"/>
        <end position="62"/>
    </location>
</feature>
<keyword evidence="1" id="KW-1133">Transmembrane helix</keyword>
<proteinExistence type="predicted"/>
<accession>A0A1X0RYT2</accession>
<organism evidence="2 3">
    <name type="scientific">Rhizopus microsporus</name>
    <dbReference type="NCBI Taxonomy" id="58291"/>
    <lineage>
        <taxon>Eukaryota</taxon>
        <taxon>Fungi</taxon>
        <taxon>Fungi incertae sedis</taxon>
        <taxon>Mucoromycota</taxon>
        <taxon>Mucoromycotina</taxon>
        <taxon>Mucoromycetes</taxon>
        <taxon>Mucorales</taxon>
        <taxon>Mucorineae</taxon>
        <taxon>Rhizopodaceae</taxon>
        <taxon>Rhizopus</taxon>
    </lineage>
</organism>
<dbReference type="Proteomes" id="UP000242381">
    <property type="component" value="Unassembled WGS sequence"/>
</dbReference>
<dbReference type="AlphaFoldDB" id="A0A1X0RYT2"/>
<reference evidence="2 3" key="1">
    <citation type="journal article" date="2016" name="Proc. Natl. Acad. Sci. U.S.A.">
        <title>Lipid metabolic changes in an early divergent fungus govern the establishment of a mutualistic symbiosis with endobacteria.</title>
        <authorList>
            <person name="Lastovetsky O.A."/>
            <person name="Gaspar M.L."/>
            <person name="Mondo S.J."/>
            <person name="LaButti K.M."/>
            <person name="Sandor L."/>
            <person name="Grigoriev I.V."/>
            <person name="Henry S.A."/>
            <person name="Pawlowska T.E."/>
        </authorList>
    </citation>
    <scope>NUCLEOTIDE SEQUENCE [LARGE SCALE GENOMIC DNA]</scope>
    <source>
        <strain evidence="2 3">ATCC 11559</strain>
    </source>
</reference>
<gene>
    <name evidence="2" type="ORF">BCV71DRAFT_270107</name>
</gene>
<keyword evidence="1" id="KW-0812">Transmembrane</keyword>
<evidence type="ECO:0000313" key="2">
    <source>
        <dbReference type="EMBL" id="ORE17213.1"/>
    </source>
</evidence>
<dbReference type="VEuPathDB" id="FungiDB:BCV72DRAFT_334870"/>
<dbReference type="EMBL" id="KV921362">
    <property type="protein sequence ID" value="ORE17213.1"/>
    <property type="molecule type" value="Genomic_DNA"/>
</dbReference>
<evidence type="ECO:0000256" key="1">
    <source>
        <dbReference type="SAM" id="Phobius"/>
    </source>
</evidence>
<sequence length="110" mass="11776">MKDTEKASQDKANISPIAWFVGSTFFCCRDRQSAFIWKRRCTIAATLILTGLIIAVIVVMVAKPSLFGLRSSSLSGEVSASPSDQKVHGVPIANSSDWSDTVAGISIGKE</sequence>